<dbReference type="OrthoDB" id="4096201at2759"/>
<dbReference type="EMBL" id="HE576753">
    <property type="protein sequence ID" value="CCC68989.1"/>
    <property type="molecule type" value="Genomic_DNA"/>
</dbReference>
<dbReference type="AlphaFoldDB" id="G0VAW2"/>
<sequence length="287" mass="32738">MGLTQKRCSSDLLSAVGTDLVNKKRRNTSVSEFLPYSDLFSQLVCSQNNDDDVDDTDFDVPFAFAENYKFNGNNNTLNYQDKSISRTGSFSSSSRKTCVPKSDRIAREHCFDYIVQAIDEVWARYCDTTSNAESIVYNDQSIRKGFKNSTVSSSHNHHSYGSSKPLKVSDDETGVSEDDYEDDDDTSGYKSEATNLTEYETDCAECRPTVSTLPDSIKLQSLKLRLMKAKNDLEDYYDSDNYDSCIAFWRRWDMIKYSAVEVMEDDDDDDVVENAIEELEEGRCFRD</sequence>
<reference evidence="2 3" key="1">
    <citation type="journal article" date="2011" name="Proc. Natl. Acad. Sci. U.S.A.">
        <title>Evolutionary erosion of yeast sex chromosomes by mating-type switching accidents.</title>
        <authorList>
            <person name="Gordon J.L."/>
            <person name="Armisen D."/>
            <person name="Proux-Wera E."/>
            <person name="Oheigeartaigh S.S."/>
            <person name="Byrne K.P."/>
            <person name="Wolfe K.H."/>
        </authorList>
    </citation>
    <scope>NUCLEOTIDE SEQUENCE [LARGE SCALE GENOMIC DNA]</scope>
    <source>
        <strain evidence="3">ATCC 76901 / BCRC 22586 / CBS 4309 / NBRC 1992 / NRRL Y-12630</strain>
    </source>
</reference>
<feature type="compositionally biased region" description="Acidic residues" evidence="1">
    <location>
        <begin position="171"/>
        <end position="186"/>
    </location>
</feature>
<dbReference type="RefSeq" id="XP_003675359.1">
    <property type="nucleotide sequence ID" value="XM_003675311.1"/>
</dbReference>
<reference key="2">
    <citation type="submission" date="2011-08" db="EMBL/GenBank/DDBJ databases">
        <title>Genome sequence of Naumovozyma castellii.</title>
        <authorList>
            <person name="Gordon J.L."/>
            <person name="Armisen D."/>
            <person name="Proux-Wera E."/>
            <person name="OhEigeartaigh S.S."/>
            <person name="Byrne K.P."/>
            <person name="Wolfe K.H."/>
        </authorList>
    </citation>
    <scope>NUCLEOTIDE SEQUENCE</scope>
    <source>
        <strain>Type strain:CBS 4309</strain>
    </source>
</reference>
<dbReference type="Proteomes" id="UP000001640">
    <property type="component" value="Chromosome 2"/>
</dbReference>
<evidence type="ECO:0000313" key="3">
    <source>
        <dbReference type="Proteomes" id="UP000001640"/>
    </source>
</evidence>
<keyword evidence="3" id="KW-1185">Reference proteome</keyword>
<protein>
    <submittedName>
        <fullName evidence="2">Uncharacterized protein</fullName>
    </submittedName>
</protein>
<evidence type="ECO:0000256" key="1">
    <source>
        <dbReference type="SAM" id="MobiDB-lite"/>
    </source>
</evidence>
<dbReference type="KEGG" id="ncs:NCAS_0B09050"/>
<proteinExistence type="predicted"/>
<dbReference type="HOGENOM" id="CLU_063516_0_1_1"/>
<dbReference type="eggNOG" id="ENOG502RZ25">
    <property type="taxonomic scope" value="Eukaryota"/>
</dbReference>
<dbReference type="OMA" id="IAREHCF"/>
<organism evidence="2 3">
    <name type="scientific">Naumovozyma castellii</name>
    <name type="common">Yeast</name>
    <name type="synonym">Saccharomyces castellii</name>
    <dbReference type="NCBI Taxonomy" id="27288"/>
    <lineage>
        <taxon>Eukaryota</taxon>
        <taxon>Fungi</taxon>
        <taxon>Dikarya</taxon>
        <taxon>Ascomycota</taxon>
        <taxon>Saccharomycotina</taxon>
        <taxon>Saccharomycetes</taxon>
        <taxon>Saccharomycetales</taxon>
        <taxon>Saccharomycetaceae</taxon>
        <taxon>Naumovozyma</taxon>
    </lineage>
</organism>
<dbReference type="GeneID" id="96902545"/>
<accession>G0VAW2</accession>
<feature type="region of interest" description="Disordered" evidence="1">
    <location>
        <begin position="148"/>
        <end position="194"/>
    </location>
</feature>
<gene>
    <name evidence="2" type="primary">NCAS0B09050</name>
    <name evidence="2" type="ordered locus">NCAS_0B09050</name>
</gene>
<evidence type="ECO:0000313" key="2">
    <source>
        <dbReference type="EMBL" id="CCC68989.1"/>
    </source>
</evidence>
<name>G0VAW2_NAUCA</name>
<dbReference type="InParanoid" id="G0VAW2"/>